<dbReference type="Proteomes" id="UP000265419">
    <property type="component" value="Unassembled WGS sequence"/>
</dbReference>
<protein>
    <submittedName>
        <fullName evidence="2">Uncharacterized protein</fullName>
    </submittedName>
</protein>
<reference evidence="2 3" key="1">
    <citation type="submission" date="2018-07" db="EMBL/GenBank/DDBJ databases">
        <title>Arthrobacter sp. nov., isolated from raw cow's milk with high bacterial count.</title>
        <authorList>
            <person name="Hahne J."/>
            <person name="Isele D."/>
            <person name="Lipski A."/>
        </authorList>
    </citation>
    <scope>NUCLEOTIDE SEQUENCE [LARGE SCALE GENOMIC DNA]</scope>
    <source>
        <strain evidence="2 3">JZ R-35</strain>
    </source>
</reference>
<feature type="transmembrane region" description="Helical" evidence="1">
    <location>
        <begin position="6"/>
        <end position="24"/>
    </location>
</feature>
<name>A0A399J8S4_9MICC</name>
<keyword evidence="3" id="KW-1185">Reference proteome</keyword>
<comment type="caution">
    <text evidence="2">The sequence shown here is derived from an EMBL/GenBank/DDBJ whole genome shotgun (WGS) entry which is preliminary data.</text>
</comment>
<feature type="transmembrane region" description="Helical" evidence="1">
    <location>
        <begin position="59"/>
        <end position="78"/>
    </location>
</feature>
<feature type="transmembrane region" description="Helical" evidence="1">
    <location>
        <begin position="246"/>
        <end position="267"/>
    </location>
</feature>
<keyword evidence="1" id="KW-1133">Transmembrane helix</keyword>
<feature type="transmembrane region" description="Helical" evidence="1">
    <location>
        <begin position="203"/>
        <end position="222"/>
    </location>
</feature>
<organism evidence="2 3">
    <name type="scientific">Galactobacter valiniphilus</name>
    <dbReference type="NCBI Taxonomy" id="2676122"/>
    <lineage>
        <taxon>Bacteria</taxon>
        <taxon>Bacillati</taxon>
        <taxon>Actinomycetota</taxon>
        <taxon>Actinomycetes</taxon>
        <taxon>Micrococcales</taxon>
        <taxon>Micrococcaceae</taxon>
        <taxon>Galactobacter</taxon>
    </lineage>
</organism>
<sequence length="360" mass="36509">MQALVTVASAMLLLAWVAAMVWLLRRVLKASTAPEAAGAAGADAAVRAAWCHEVGRSAAVFWVGLAALLALGVAGLLVQDFHRLLFLAPAGAAAASMLVAAVVPPARTQQSGPAQADLRQRGVLSGTARGGVLLAGCLAAGLAVLAVATGLLSVVDDTTGTWQALPLTRVYPADVTFDDDGMVASAMGVSNASYLIPFPGWNYGVPLLGLLVLSIVLVVIALRRNADRRRWQGEGAEALDSAARELVARVTSLTLGGLLAISAAALLGRIGNSAWGLSGAADPMRFPEMGTDIPQALPGLEPSALMGPAVFLLALAVIVALVAVSCLLLAGAAWVRSRAAVRSAAQGDGLVPVVTGEVVA</sequence>
<dbReference type="AlphaFoldDB" id="A0A399J8S4"/>
<feature type="transmembrane region" description="Helical" evidence="1">
    <location>
        <begin position="309"/>
        <end position="335"/>
    </location>
</feature>
<keyword evidence="1" id="KW-0472">Membrane</keyword>
<dbReference type="EMBL" id="QQXK01000023">
    <property type="protein sequence ID" value="RII41664.1"/>
    <property type="molecule type" value="Genomic_DNA"/>
</dbReference>
<evidence type="ECO:0000256" key="1">
    <source>
        <dbReference type="SAM" id="Phobius"/>
    </source>
</evidence>
<evidence type="ECO:0000313" key="2">
    <source>
        <dbReference type="EMBL" id="RII41664.1"/>
    </source>
</evidence>
<keyword evidence="1" id="KW-0812">Transmembrane</keyword>
<dbReference type="RefSeq" id="WP_119425259.1">
    <property type="nucleotide sequence ID" value="NZ_QQXK01000023.1"/>
</dbReference>
<proteinExistence type="predicted"/>
<feature type="transmembrane region" description="Helical" evidence="1">
    <location>
        <begin position="131"/>
        <end position="155"/>
    </location>
</feature>
<feature type="transmembrane region" description="Helical" evidence="1">
    <location>
        <begin position="84"/>
        <end position="103"/>
    </location>
</feature>
<gene>
    <name evidence="2" type="ORF">DWB68_11435</name>
</gene>
<accession>A0A399J8S4</accession>
<evidence type="ECO:0000313" key="3">
    <source>
        <dbReference type="Proteomes" id="UP000265419"/>
    </source>
</evidence>